<name>A0ABP6UQV1_9FLAO</name>
<reference evidence="3" key="1">
    <citation type="journal article" date="2019" name="Int. J. Syst. Evol. Microbiol.">
        <title>The Global Catalogue of Microorganisms (GCM) 10K type strain sequencing project: providing services to taxonomists for standard genome sequencing and annotation.</title>
        <authorList>
            <consortium name="The Broad Institute Genomics Platform"/>
            <consortium name="The Broad Institute Genome Sequencing Center for Infectious Disease"/>
            <person name="Wu L."/>
            <person name="Ma J."/>
        </authorList>
    </citation>
    <scope>NUCLEOTIDE SEQUENCE [LARGE SCALE GENOMIC DNA]</scope>
    <source>
        <strain evidence="3">JCM 17106</strain>
    </source>
</reference>
<dbReference type="Proteomes" id="UP001500459">
    <property type="component" value="Unassembled WGS sequence"/>
</dbReference>
<dbReference type="EMBL" id="BAABCW010000013">
    <property type="protein sequence ID" value="GAA3514190.1"/>
    <property type="molecule type" value="Genomic_DNA"/>
</dbReference>
<sequence>MKKIIYAISIMATLQISAQEHAEKNKHSKNKETNWSASRPDGHAPISVMGDHTHGKGEFMFSYRYMYMNMEDLNRGSENVPFSNAILTNDAYMVTPTSMPMNMHMLGAMYAPSDRVTLMAMVNYLSQDMDHITAMGGTFSTASSGFGDTQIAAMYKFFNHNKQQLHGQVGISIPTGSIDEEDVTPASTPNASILPYPMQIGSGTWDAVLALTYLKQWNILSFGSQLKTTLRTGTNDNEYRLGNTYSSNNWLALKATDWLSISGRLEIGAIDKIEGANPDLNPMLVITADTDNSGMTYANAGLGCNLYAFQGSLKNLRLGFEAALPLFQNMNGVQLRNKETLSLGLQYSFH</sequence>
<proteinExistence type="predicted"/>
<accession>A0ABP6UQV1</accession>
<evidence type="ECO:0000256" key="1">
    <source>
        <dbReference type="SAM" id="MobiDB-lite"/>
    </source>
</evidence>
<organism evidence="2 3">
    <name type="scientific">Aquimarina addita</name>
    <dbReference type="NCBI Taxonomy" id="870485"/>
    <lineage>
        <taxon>Bacteria</taxon>
        <taxon>Pseudomonadati</taxon>
        <taxon>Bacteroidota</taxon>
        <taxon>Flavobacteriia</taxon>
        <taxon>Flavobacteriales</taxon>
        <taxon>Flavobacteriaceae</taxon>
        <taxon>Aquimarina</taxon>
    </lineage>
</organism>
<protein>
    <submittedName>
        <fullName evidence="2">Transporter</fullName>
    </submittedName>
</protein>
<evidence type="ECO:0000313" key="2">
    <source>
        <dbReference type="EMBL" id="GAA3514190.1"/>
    </source>
</evidence>
<gene>
    <name evidence="2" type="ORF">GCM10022393_30130</name>
</gene>
<comment type="caution">
    <text evidence="2">The sequence shown here is derived from an EMBL/GenBank/DDBJ whole genome shotgun (WGS) entry which is preliminary data.</text>
</comment>
<evidence type="ECO:0000313" key="3">
    <source>
        <dbReference type="Proteomes" id="UP001500459"/>
    </source>
</evidence>
<dbReference type="RefSeq" id="WP_344928838.1">
    <property type="nucleotide sequence ID" value="NZ_BAABCW010000013.1"/>
</dbReference>
<feature type="region of interest" description="Disordered" evidence="1">
    <location>
        <begin position="21"/>
        <end position="49"/>
    </location>
</feature>
<keyword evidence="3" id="KW-1185">Reference proteome</keyword>